<organism evidence="5 6">
    <name type="scientific">Marininema halotolerans</name>
    <dbReference type="NCBI Taxonomy" id="1155944"/>
    <lineage>
        <taxon>Bacteria</taxon>
        <taxon>Bacillati</taxon>
        <taxon>Bacillota</taxon>
        <taxon>Bacilli</taxon>
        <taxon>Bacillales</taxon>
        <taxon>Thermoactinomycetaceae</taxon>
        <taxon>Marininema</taxon>
    </lineage>
</organism>
<dbReference type="PANTHER" id="PTHR34384:SF6">
    <property type="entry name" value="STAPHYLOFERRIN B SYNTHASE"/>
    <property type="match status" value="1"/>
</dbReference>
<evidence type="ECO:0000313" key="6">
    <source>
        <dbReference type="Proteomes" id="UP000198660"/>
    </source>
</evidence>
<evidence type="ECO:0000259" key="3">
    <source>
        <dbReference type="Pfam" id="PF04183"/>
    </source>
</evidence>
<evidence type="ECO:0000259" key="4">
    <source>
        <dbReference type="Pfam" id="PF06276"/>
    </source>
</evidence>
<comment type="pathway">
    <text evidence="1">Siderophore biosynthesis.</text>
</comment>
<accession>A0A1I6R0V1</accession>
<dbReference type="Gene3D" id="1.10.510.40">
    <property type="match status" value="1"/>
</dbReference>
<dbReference type="PANTHER" id="PTHR34384">
    <property type="entry name" value="L-2,3-DIAMINOPROPANOATE--CITRATE LIGASE"/>
    <property type="match status" value="1"/>
</dbReference>
<dbReference type="RefSeq" id="WP_091835417.1">
    <property type="nucleotide sequence ID" value="NZ_FPAA01000004.1"/>
</dbReference>
<dbReference type="Gene3D" id="3.30.310.280">
    <property type="match status" value="1"/>
</dbReference>
<protein>
    <submittedName>
        <fullName evidence="5">Siderophore synthetase component</fullName>
    </submittedName>
</protein>
<dbReference type="EMBL" id="FPAA01000004">
    <property type="protein sequence ID" value="SFS58240.1"/>
    <property type="molecule type" value="Genomic_DNA"/>
</dbReference>
<feature type="domain" description="Aerobactin siderophore biosynthesis IucA/IucC-like C-terminal" evidence="4">
    <location>
        <begin position="416"/>
        <end position="578"/>
    </location>
</feature>
<dbReference type="GO" id="GO:0019290">
    <property type="term" value="P:siderophore biosynthetic process"/>
    <property type="evidence" value="ECO:0007669"/>
    <property type="project" value="InterPro"/>
</dbReference>
<dbReference type="OrthoDB" id="495728at2"/>
<dbReference type="Pfam" id="PF06276">
    <property type="entry name" value="FhuF"/>
    <property type="match status" value="1"/>
</dbReference>
<feature type="domain" description="Aerobactin siderophore biosynthesis IucA/IucC N-terminal" evidence="3">
    <location>
        <begin position="145"/>
        <end position="395"/>
    </location>
</feature>
<comment type="similarity">
    <text evidence="2">Belongs to the IucA/IucC family.</text>
</comment>
<evidence type="ECO:0000256" key="2">
    <source>
        <dbReference type="ARBA" id="ARBA00007832"/>
    </source>
</evidence>
<dbReference type="InterPro" id="IPR022770">
    <property type="entry name" value="IucA/IucC-like_C"/>
</dbReference>
<dbReference type="Pfam" id="PF04183">
    <property type="entry name" value="IucA_IucC"/>
    <property type="match status" value="1"/>
</dbReference>
<dbReference type="Gene3D" id="6.10.250.3370">
    <property type="match status" value="1"/>
</dbReference>
<dbReference type="Proteomes" id="UP000198660">
    <property type="component" value="Unassembled WGS sequence"/>
</dbReference>
<evidence type="ECO:0000256" key="1">
    <source>
        <dbReference type="ARBA" id="ARBA00004924"/>
    </source>
</evidence>
<dbReference type="InterPro" id="IPR037455">
    <property type="entry name" value="LucA/IucC-like"/>
</dbReference>
<keyword evidence="6" id="KW-1185">Reference proteome</keyword>
<gene>
    <name evidence="5" type="ORF">SAMN05444972_1043</name>
</gene>
<proteinExistence type="inferred from homology"/>
<dbReference type="GO" id="GO:0016881">
    <property type="term" value="F:acid-amino acid ligase activity"/>
    <property type="evidence" value="ECO:0007669"/>
    <property type="project" value="UniProtKB-ARBA"/>
</dbReference>
<sequence>MTKNEKLATILNPIAWETVSRNLLTKMIAEFMYEDILSPTLLEKKEGRNRYVLPFTNGIRYHYEAKERGVFDSYRVFSDTIQREEDGTLAPASNPIRFLLDMQGSVPMSPETTAHLIREYHNTLIADAHILLKKQSSTVDVTDLDYAELEGEMDGHPWITYNKGRIGFNYDDYLNYAPENQQRVQISWIALHRERTDLHTVQSVDFDTLLRQELSDSTMERFNQRLQAENGSRQDYLFMPIHEWQWKQMIVPLFAEDLATRKIIYLGQGDDWYLPQQSVRTFVNVSHKEKHHVKLPMSILNTLVYRGLPGERTVLAPKITDYIKGIYEQDAFLKEECRVVLPGEIASLNYDHPYFTDLPGVPYHYLEMLGAIWRESVYTYLDEGEKPITLAALLHVDHNNTPLVSKLIARSGLSVEEWVQRLTEVILPPLLRFLYRYGVVFSPHGQNTILILKDSIPHRLAIKDFVDDVNVSDQPLPELADIPADLKKVLRSEPPEGLCQFIFTGLFICHFRYLSDLLNEHEGLSEITFWSQVRKTILRYQEEFPEESERFQLFDLLQPLFTKLCLNRNRMLDYGYGDDGDRPHASEHGTVTNILAEVAHIPQT</sequence>
<evidence type="ECO:0000313" key="5">
    <source>
        <dbReference type="EMBL" id="SFS58240.1"/>
    </source>
</evidence>
<name>A0A1I6R0V1_9BACL</name>
<reference evidence="6" key="1">
    <citation type="submission" date="2016-10" db="EMBL/GenBank/DDBJ databases">
        <authorList>
            <person name="Varghese N."/>
            <person name="Submissions S."/>
        </authorList>
    </citation>
    <scope>NUCLEOTIDE SEQUENCE [LARGE SCALE GENOMIC DNA]</scope>
    <source>
        <strain evidence="6">DSM 45789</strain>
    </source>
</reference>
<dbReference type="InterPro" id="IPR007310">
    <property type="entry name" value="Aerobactin_biosyn_IucA/IucC_N"/>
</dbReference>
<dbReference type="AlphaFoldDB" id="A0A1I6R0V1"/>